<evidence type="ECO:0000313" key="1">
    <source>
        <dbReference type="EMBL" id="MFC0214107.1"/>
    </source>
</evidence>
<proteinExistence type="predicted"/>
<sequence length="58" mass="6523">MKPTWSNDLYHAVKNAKQNQTERSTKPVSVASLSVSEQNAVLKAFKQKNETAPSQGWY</sequence>
<evidence type="ECO:0000313" key="2">
    <source>
        <dbReference type="Proteomes" id="UP001589776"/>
    </source>
</evidence>
<comment type="caution">
    <text evidence="1">The sequence shown here is derived from an EMBL/GenBank/DDBJ whole genome shotgun (WGS) entry which is preliminary data.</text>
</comment>
<keyword evidence="2" id="KW-1185">Reference proteome</keyword>
<gene>
    <name evidence="1" type="ORF">ACFFK0_16895</name>
</gene>
<organism evidence="1 2">
    <name type="scientific">Paenibacillus chartarius</name>
    <dbReference type="NCBI Taxonomy" id="747481"/>
    <lineage>
        <taxon>Bacteria</taxon>
        <taxon>Bacillati</taxon>
        <taxon>Bacillota</taxon>
        <taxon>Bacilli</taxon>
        <taxon>Bacillales</taxon>
        <taxon>Paenibacillaceae</taxon>
        <taxon>Paenibacillus</taxon>
    </lineage>
</organism>
<accession>A0ABV6DND0</accession>
<name>A0ABV6DND0_9BACL</name>
<dbReference type="RefSeq" id="WP_377471445.1">
    <property type="nucleotide sequence ID" value="NZ_JBHLWN010000068.1"/>
</dbReference>
<dbReference type="Proteomes" id="UP001589776">
    <property type="component" value="Unassembled WGS sequence"/>
</dbReference>
<dbReference type="EMBL" id="JBHLWN010000068">
    <property type="protein sequence ID" value="MFC0214107.1"/>
    <property type="molecule type" value="Genomic_DNA"/>
</dbReference>
<reference evidence="1 2" key="1">
    <citation type="submission" date="2024-09" db="EMBL/GenBank/DDBJ databases">
        <authorList>
            <person name="Sun Q."/>
            <person name="Mori K."/>
        </authorList>
    </citation>
    <scope>NUCLEOTIDE SEQUENCE [LARGE SCALE GENOMIC DNA]</scope>
    <source>
        <strain evidence="1 2">CCM 7759</strain>
    </source>
</reference>
<protein>
    <submittedName>
        <fullName evidence="1">Uncharacterized protein</fullName>
    </submittedName>
</protein>